<dbReference type="EMBL" id="JBEPLU010000002">
    <property type="protein sequence ID" value="MET3527355.1"/>
    <property type="molecule type" value="Genomic_DNA"/>
</dbReference>
<accession>A0ABV2EK04</accession>
<proteinExistence type="predicted"/>
<feature type="compositionally biased region" description="Low complexity" evidence="1">
    <location>
        <begin position="31"/>
        <end position="58"/>
    </location>
</feature>
<evidence type="ECO:0000256" key="1">
    <source>
        <dbReference type="SAM" id="MobiDB-lite"/>
    </source>
</evidence>
<gene>
    <name evidence="3" type="ORF">ABID41_002473</name>
</gene>
<protein>
    <submittedName>
        <fullName evidence="3">Sporulation protein YlmC with PRC-barrel domain</fullName>
    </submittedName>
</protein>
<dbReference type="RefSeq" id="WP_331930708.1">
    <property type="nucleotide sequence ID" value="NZ_JBEPLU010000002.1"/>
</dbReference>
<dbReference type="Proteomes" id="UP001549110">
    <property type="component" value="Unassembled WGS sequence"/>
</dbReference>
<comment type="caution">
    <text evidence="3">The sequence shown here is derived from an EMBL/GenBank/DDBJ whole genome shotgun (WGS) entry which is preliminary data.</text>
</comment>
<organism evidence="3 4">
    <name type="scientific">Phenylobacterium koreense</name>
    <dbReference type="NCBI Taxonomy" id="266125"/>
    <lineage>
        <taxon>Bacteria</taxon>
        <taxon>Pseudomonadati</taxon>
        <taxon>Pseudomonadota</taxon>
        <taxon>Alphaproteobacteria</taxon>
        <taxon>Caulobacterales</taxon>
        <taxon>Caulobacteraceae</taxon>
        <taxon>Phenylobacterium</taxon>
    </lineage>
</organism>
<evidence type="ECO:0000313" key="4">
    <source>
        <dbReference type="Proteomes" id="UP001549110"/>
    </source>
</evidence>
<reference evidence="3 4" key="1">
    <citation type="submission" date="2024-06" db="EMBL/GenBank/DDBJ databases">
        <title>Genomic Encyclopedia of Type Strains, Phase IV (KMG-IV): sequencing the most valuable type-strain genomes for metagenomic binning, comparative biology and taxonomic classification.</title>
        <authorList>
            <person name="Goeker M."/>
        </authorList>
    </citation>
    <scope>NUCLEOTIDE SEQUENCE [LARGE SCALE GENOMIC DNA]</scope>
    <source>
        <strain evidence="3 4">DSM 17809</strain>
    </source>
</reference>
<evidence type="ECO:0000313" key="3">
    <source>
        <dbReference type="EMBL" id="MET3527355.1"/>
    </source>
</evidence>
<sequence>MRSILALGAAALALSITAPAFAQGTEAQEPATSASPSADPSAGASSSSMSGSAAGAGADASATASGLAVGATVKDNTGASIGTVTDLKADATGKQVATIKMGADSFAVETDKLAIADGSATINATQAELKAMLQK</sequence>
<feature type="signal peptide" evidence="2">
    <location>
        <begin position="1"/>
        <end position="22"/>
    </location>
</feature>
<feature type="region of interest" description="Disordered" evidence="1">
    <location>
        <begin position="25"/>
        <end position="58"/>
    </location>
</feature>
<evidence type="ECO:0000256" key="2">
    <source>
        <dbReference type="SAM" id="SignalP"/>
    </source>
</evidence>
<keyword evidence="4" id="KW-1185">Reference proteome</keyword>
<keyword evidence="2" id="KW-0732">Signal</keyword>
<name>A0ABV2EK04_9CAUL</name>
<feature type="chain" id="PRO_5046671369" evidence="2">
    <location>
        <begin position="23"/>
        <end position="135"/>
    </location>
</feature>